<dbReference type="AlphaFoldDB" id="A0A915I6D9"/>
<feature type="region of interest" description="Disordered" evidence="1">
    <location>
        <begin position="191"/>
        <end position="213"/>
    </location>
</feature>
<dbReference type="WBParaSite" id="nRc.2.0.1.t09331-RA">
    <property type="protein sequence ID" value="nRc.2.0.1.t09331-RA"/>
    <property type="gene ID" value="nRc.2.0.1.g09331"/>
</dbReference>
<feature type="region of interest" description="Disordered" evidence="1">
    <location>
        <begin position="400"/>
        <end position="427"/>
    </location>
</feature>
<accession>A0A915I6D9</accession>
<evidence type="ECO:0000313" key="2">
    <source>
        <dbReference type="Proteomes" id="UP000887565"/>
    </source>
</evidence>
<feature type="compositionally biased region" description="Polar residues" evidence="1">
    <location>
        <begin position="191"/>
        <end position="200"/>
    </location>
</feature>
<feature type="compositionally biased region" description="Basic and acidic residues" evidence="1">
    <location>
        <begin position="1120"/>
        <end position="1141"/>
    </location>
</feature>
<keyword evidence="2" id="KW-1185">Reference proteome</keyword>
<feature type="region of interest" description="Disordered" evidence="1">
    <location>
        <begin position="1119"/>
        <end position="1141"/>
    </location>
</feature>
<evidence type="ECO:0000313" key="3">
    <source>
        <dbReference type="WBParaSite" id="nRc.2.0.1.t09331-RA"/>
    </source>
</evidence>
<organism evidence="2 3">
    <name type="scientific">Romanomermis culicivorax</name>
    <name type="common">Nematode worm</name>
    <dbReference type="NCBI Taxonomy" id="13658"/>
    <lineage>
        <taxon>Eukaryota</taxon>
        <taxon>Metazoa</taxon>
        <taxon>Ecdysozoa</taxon>
        <taxon>Nematoda</taxon>
        <taxon>Enoplea</taxon>
        <taxon>Dorylaimia</taxon>
        <taxon>Mermithida</taxon>
        <taxon>Mermithoidea</taxon>
        <taxon>Mermithidae</taxon>
        <taxon>Romanomermis</taxon>
    </lineage>
</organism>
<name>A0A915I6D9_ROMCU</name>
<proteinExistence type="predicted"/>
<protein>
    <submittedName>
        <fullName evidence="3">Uncharacterized protein</fullName>
    </submittedName>
</protein>
<sequence>MEGSTTPKSSPRNIQRLTGKFIGGVKVTQTVKYEKKVSPTEENLQISSKSAKSTVYALKEVKVDTPIQYQTLENIVSPTAKLTKLEVSPKASVKLEKSTPESYEPTMQFSQPMGMLKVEKSTFQPVKSTYSLENKSITVGQELQNLNVESVKVTMQGQNFTATLEEKIPSKSTDSSKKLDSTVVKSTQPCNTTAKSVTSSDDAEKLAGSTKVGQTERFTSKNVENPEKVYSTPKYEPTSEISIKLIAKQQMAVVEENVPLQAADLGGRAKTTEAPQKRPATASESIKEISNVPKSFTVAQAYDIGSKVPEKSVKDGKQETLLTGVVTETVTSMKNDTGLKSTVRPKESMEPGFKISESSIVGQPSKVPEKSVKAAVQETPATGAVPEIGGGTKDVASQKFTEKPKGSMRPGLKASESPIVGQTSKLPEKSMKAAVQEAWATGAVNETVGGTKNVVSRKFTGKPKGSMRPGLKVSESSVVLQASKVPEKSVKAAVQETSATGAVTQAAGGTKNVARHKFTGKPKGSMKPGSKVLESTIVGQASKVPEKSVKADVQETLATESKRPGLKVSESTTVGQASKVPEKSVKAAVQETPATGAVTQAVGGTMIIASHKFTGKLKGSTKPGFEVSELTIVGQPSKVPEKSVKAAVQETPATGAVTQAVEGTKTVASRKFTGKPKGSIKPGFKVSESTIVGQASKVPEKSVKAAVQETPASMKPGSKVSESTIVGQPSKVSEKSVKAAVQETPATGSVTQAVGGTMIIASRKFTGKPKGSMKPGFEVSESTIVGQASKVPEKSVKAAVQETLATGAVTQAVEGTKIIASHKFTGKPKGSMKPGFKVSESTIIGHAPQIPEKSVKAAVQETPVVKASIKPDSKASRFTTGGAKSKIPQKSIKVGLQETPTKLEVVHVNTASVDDVTVTPRSSIKVDYGAILPSAQTQMVQETPTTDLSGSVVTTSKPCDSKPITPAKCEQAKPCDEKSSQKKNVKIVFEEEPLEISLVKLIPQIEIVDQNRATEKKSAIDEENAKEHGAVVPYEKNQIRPDEATTKNISQEKNQTLTNNYSGIEILIKQGKVKIVEKPQNIRIKIDSNLENPKILGVSLDPKGEKFVLPRVQFANNYPQKEKECDKDKKKSQPDQVEEYEKQELIKKSIDMAQYLDSKNGQNGKVSDMTHEYQRSSYPIPESK</sequence>
<evidence type="ECO:0000256" key="1">
    <source>
        <dbReference type="SAM" id="MobiDB-lite"/>
    </source>
</evidence>
<dbReference type="Proteomes" id="UP000887565">
    <property type="component" value="Unplaced"/>
</dbReference>
<feature type="region of interest" description="Disordered" evidence="1">
    <location>
        <begin position="1156"/>
        <end position="1184"/>
    </location>
</feature>
<reference evidence="3" key="1">
    <citation type="submission" date="2022-11" db="UniProtKB">
        <authorList>
            <consortium name="WormBaseParasite"/>
        </authorList>
    </citation>
    <scope>IDENTIFICATION</scope>
</reference>